<organism evidence="3 4">
    <name type="scientific">Naumannella halotolerans</name>
    <dbReference type="NCBI Taxonomy" id="993414"/>
    <lineage>
        <taxon>Bacteria</taxon>
        <taxon>Bacillati</taxon>
        <taxon>Actinomycetota</taxon>
        <taxon>Actinomycetes</taxon>
        <taxon>Propionibacteriales</taxon>
        <taxon>Propionibacteriaceae</taxon>
        <taxon>Naumannella</taxon>
    </lineage>
</organism>
<keyword evidence="1" id="KW-0472">Membrane</keyword>
<feature type="transmembrane region" description="Helical" evidence="1">
    <location>
        <begin position="79"/>
        <end position="96"/>
    </location>
</feature>
<proteinExistence type="predicted"/>
<feature type="domain" description="DUF1468" evidence="2">
    <location>
        <begin position="16"/>
        <end position="154"/>
    </location>
</feature>
<feature type="transmembrane region" description="Helical" evidence="1">
    <location>
        <begin position="41"/>
        <end position="67"/>
    </location>
</feature>
<dbReference type="AlphaFoldDB" id="A0A4R7J4I2"/>
<dbReference type="Pfam" id="PF07331">
    <property type="entry name" value="TctB"/>
    <property type="match status" value="1"/>
</dbReference>
<keyword evidence="1" id="KW-1133">Transmembrane helix</keyword>
<reference evidence="3 4" key="1">
    <citation type="submission" date="2019-03" db="EMBL/GenBank/DDBJ databases">
        <title>Genomic Encyclopedia of Archaeal and Bacterial Type Strains, Phase II (KMG-II): from individual species to whole genera.</title>
        <authorList>
            <person name="Goeker M."/>
        </authorList>
    </citation>
    <scope>NUCLEOTIDE SEQUENCE [LARGE SCALE GENOMIC DNA]</scope>
    <source>
        <strain evidence="3 4">DSM 24323</strain>
    </source>
</reference>
<protein>
    <submittedName>
        <fullName evidence="3">Tripartite tricarboxylate transporter TctB family protein</fullName>
    </submittedName>
</protein>
<sequence length="158" mass="16267">MAETKQRRSSADICSGVIFGTIGAAFVIAALPYGFGEGGQIGAALFPVMTGSVLLLLGLAIAVRGLLRGDAGAVGRLPWGLMGLVSAALVAFVLLIDTFEAGLVPATFVAAFIAGLTTIERPLTLRKLLSPLLTAAGITVLCVLVFYFALQLNLDLFG</sequence>
<dbReference type="InterPro" id="IPR009936">
    <property type="entry name" value="DUF1468"/>
</dbReference>
<dbReference type="EMBL" id="SOAW01000002">
    <property type="protein sequence ID" value="TDT31233.1"/>
    <property type="molecule type" value="Genomic_DNA"/>
</dbReference>
<feature type="transmembrane region" description="Helical" evidence="1">
    <location>
        <begin position="102"/>
        <end position="119"/>
    </location>
</feature>
<dbReference type="Proteomes" id="UP000295371">
    <property type="component" value="Unassembled WGS sequence"/>
</dbReference>
<comment type="caution">
    <text evidence="3">The sequence shown here is derived from an EMBL/GenBank/DDBJ whole genome shotgun (WGS) entry which is preliminary data.</text>
</comment>
<name>A0A4R7J4I2_9ACTN</name>
<evidence type="ECO:0000256" key="1">
    <source>
        <dbReference type="SAM" id="Phobius"/>
    </source>
</evidence>
<keyword evidence="4" id="KW-1185">Reference proteome</keyword>
<feature type="transmembrane region" description="Helical" evidence="1">
    <location>
        <begin position="131"/>
        <end position="150"/>
    </location>
</feature>
<evidence type="ECO:0000259" key="2">
    <source>
        <dbReference type="Pfam" id="PF07331"/>
    </source>
</evidence>
<feature type="transmembrane region" description="Helical" evidence="1">
    <location>
        <begin position="12"/>
        <end position="35"/>
    </location>
</feature>
<evidence type="ECO:0000313" key="3">
    <source>
        <dbReference type="EMBL" id="TDT31233.1"/>
    </source>
</evidence>
<accession>A0A4R7J4I2</accession>
<evidence type="ECO:0000313" key="4">
    <source>
        <dbReference type="Proteomes" id="UP000295371"/>
    </source>
</evidence>
<keyword evidence="1" id="KW-0812">Transmembrane</keyword>
<gene>
    <name evidence="3" type="ORF">CLV29_2647</name>
</gene>